<dbReference type="Proteomes" id="UP001060215">
    <property type="component" value="Chromosome 1"/>
</dbReference>
<sequence>MEDQCNPLSWACHYQEEGIEELKHCLLYTTLELETTILSTQQEIARKEDELNYVKELLTKAMKERDEAKAKYQSLRLQLQQQLEAAANLSGTTRDEEDKIRGGSEPNNIGSLSSNLNPQLPLPMPLAELTEKLASKKPVPEKGKFLEVVMEAGPLLQTLLLAGPLPRWQHPPPPLNSIEIPLVTAPLPTPRLLHHQDSTISTTNSCFSKEKGLVHHE</sequence>
<name>A0ACC0J3B0_9ERIC</name>
<evidence type="ECO:0000313" key="1">
    <source>
        <dbReference type="EMBL" id="KAI8030986.1"/>
    </source>
</evidence>
<dbReference type="EMBL" id="CM045758">
    <property type="protein sequence ID" value="KAI8030986.1"/>
    <property type="molecule type" value="Genomic_DNA"/>
</dbReference>
<reference evidence="1 2" key="1">
    <citation type="journal article" date="2022" name="Plant J.">
        <title>Chromosome-level genome of Camellia lanceoleosa provides a valuable resource for understanding genome evolution and self-incompatibility.</title>
        <authorList>
            <person name="Gong W."/>
            <person name="Xiao S."/>
            <person name="Wang L."/>
            <person name="Liao Z."/>
            <person name="Chang Y."/>
            <person name="Mo W."/>
            <person name="Hu G."/>
            <person name="Li W."/>
            <person name="Zhao G."/>
            <person name="Zhu H."/>
            <person name="Hu X."/>
            <person name="Ji K."/>
            <person name="Xiang X."/>
            <person name="Song Q."/>
            <person name="Yuan D."/>
            <person name="Jin S."/>
            <person name="Zhang L."/>
        </authorList>
    </citation>
    <scope>NUCLEOTIDE SEQUENCE [LARGE SCALE GENOMIC DNA]</scope>
    <source>
        <strain evidence="1">SQ_2022a</strain>
    </source>
</reference>
<gene>
    <name evidence="1" type="ORF">LOK49_LG01G00459</name>
</gene>
<protein>
    <submittedName>
        <fullName evidence="1">Uncharacterized protein</fullName>
    </submittedName>
</protein>
<comment type="caution">
    <text evidence="1">The sequence shown here is derived from an EMBL/GenBank/DDBJ whole genome shotgun (WGS) entry which is preliminary data.</text>
</comment>
<proteinExistence type="predicted"/>
<organism evidence="1 2">
    <name type="scientific">Camellia lanceoleosa</name>
    <dbReference type="NCBI Taxonomy" id="1840588"/>
    <lineage>
        <taxon>Eukaryota</taxon>
        <taxon>Viridiplantae</taxon>
        <taxon>Streptophyta</taxon>
        <taxon>Embryophyta</taxon>
        <taxon>Tracheophyta</taxon>
        <taxon>Spermatophyta</taxon>
        <taxon>Magnoliopsida</taxon>
        <taxon>eudicotyledons</taxon>
        <taxon>Gunneridae</taxon>
        <taxon>Pentapetalae</taxon>
        <taxon>asterids</taxon>
        <taxon>Ericales</taxon>
        <taxon>Theaceae</taxon>
        <taxon>Camellia</taxon>
    </lineage>
</organism>
<evidence type="ECO:0000313" key="2">
    <source>
        <dbReference type="Proteomes" id="UP001060215"/>
    </source>
</evidence>
<keyword evidence="2" id="KW-1185">Reference proteome</keyword>
<accession>A0ACC0J3B0</accession>